<reference evidence="1 2" key="1">
    <citation type="journal article" date="2009" name="Stand. Genomic Sci.">
        <title>Complete genome sequence of Slackia heliotrinireducens type strain (RHS 1).</title>
        <authorList>
            <person name="Pukall R."/>
            <person name="Lapidus A."/>
            <person name="Nolan M."/>
            <person name="Copeland A."/>
            <person name="Glavina Del Rio T."/>
            <person name="Lucas S."/>
            <person name="Chen F."/>
            <person name="Tice H."/>
            <person name="Cheng J.F."/>
            <person name="Chertkov O."/>
            <person name="Bruce D."/>
            <person name="Goodwin L."/>
            <person name="Kuske C."/>
            <person name="Brettin T."/>
            <person name="Detter J.C."/>
            <person name="Han C."/>
            <person name="Pitluck S."/>
            <person name="Pati A."/>
            <person name="Mavrommatis K."/>
            <person name="Ivanova N."/>
            <person name="Ovchinnikova G."/>
            <person name="Chen A."/>
            <person name="Palaniappan K."/>
            <person name="Schneider S."/>
            <person name="Rohde M."/>
            <person name="Chain P."/>
            <person name="D'haeseleer P."/>
            <person name="Goker M."/>
            <person name="Bristow J."/>
            <person name="Eisen J.A."/>
            <person name="Markowitz V."/>
            <person name="Kyrpides N.C."/>
            <person name="Klenk H.P."/>
            <person name="Hugenholtz P."/>
        </authorList>
    </citation>
    <scope>NUCLEOTIDE SEQUENCE [LARGE SCALE GENOMIC DNA]</scope>
    <source>
        <strain evidence="2">ATCC 29202 / DSM 20476 / NCTC 11029 / RHS 1</strain>
    </source>
</reference>
<proteinExistence type="predicted"/>
<evidence type="ECO:0008006" key="3">
    <source>
        <dbReference type="Google" id="ProtNLM"/>
    </source>
</evidence>
<gene>
    <name evidence="1" type="ordered locus">Shel_26840</name>
</gene>
<dbReference type="EMBL" id="CP001684">
    <property type="protein sequence ID" value="ACV23683.1"/>
    <property type="molecule type" value="Genomic_DNA"/>
</dbReference>
<dbReference type="STRING" id="471855.Shel_26840"/>
<dbReference type="KEGG" id="shi:Shel_26840"/>
<name>C7N3G0_SLAHD</name>
<evidence type="ECO:0000313" key="1">
    <source>
        <dbReference type="EMBL" id="ACV23683.1"/>
    </source>
</evidence>
<dbReference type="RefSeq" id="WP_012799780.1">
    <property type="nucleotide sequence ID" value="NC_013165.1"/>
</dbReference>
<accession>C7N3G0</accession>
<protein>
    <recommendedName>
        <fullName evidence="3">RelB antitoxin</fullName>
    </recommendedName>
</protein>
<dbReference type="InterPro" id="IPR013321">
    <property type="entry name" value="Arc_rbn_hlx_hlx"/>
</dbReference>
<dbReference type="Gene3D" id="1.10.1220.10">
    <property type="entry name" value="Met repressor-like"/>
    <property type="match status" value="1"/>
</dbReference>
<evidence type="ECO:0000313" key="2">
    <source>
        <dbReference type="Proteomes" id="UP000002026"/>
    </source>
</evidence>
<dbReference type="HOGENOM" id="CLU_2329332_0_0_11"/>
<dbReference type="eggNOG" id="COG3077">
    <property type="taxonomic scope" value="Bacteria"/>
</dbReference>
<keyword evidence="2" id="KW-1185">Reference proteome</keyword>
<dbReference type="AlphaFoldDB" id="C7N3G0"/>
<sequence>MDDAMVTGRMPADKKTEGNAILGQAGLNASQAVNLLYDRLIEEHDAGFLTERTPSANEWKVAARFVDALAAPEPIETPFDGMTRGEIKLHRFLTREQG</sequence>
<dbReference type="GO" id="GO:0006355">
    <property type="term" value="P:regulation of DNA-templated transcription"/>
    <property type="evidence" value="ECO:0007669"/>
    <property type="project" value="InterPro"/>
</dbReference>
<organism evidence="1 2">
    <name type="scientific">Slackia heliotrinireducens (strain ATCC 29202 / DSM 20476 / NCTC 11029 / RHS 1)</name>
    <name type="common">Peptococcus heliotrinreducens</name>
    <dbReference type="NCBI Taxonomy" id="471855"/>
    <lineage>
        <taxon>Bacteria</taxon>
        <taxon>Bacillati</taxon>
        <taxon>Actinomycetota</taxon>
        <taxon>Coriobacteriia</taxon>
        <taxon>Eggerthellales</taxon>
        <taxon>Eggerthellaceae</taxon>
        <taxon>Slackia</taxon>
    </lineage>
</organism>
<dbReference type="Proteomes" id="UP000002026">
    <property type="component" value="Chromosome"/>
</dbReference>